<feature type="domain" description="Fe/B12 periplasmic-binding" evidence="1">
    <location>
        <begin position="55"/>
        <end position="349"/>
    </location>
</feature>
<organism evidence="2 5">
    <name type="scientific">Yersinia pestis</name>
    <dbReference type="NCBI Taxonomy" id="632"/>
    <lineage>
        <taxon>Bacteria</taxon>
        <taxon>Pseudomonadati</taxon>
        <taxon>Pseudomonadota</taxon>
        <taxon>Gammaproteobacteria</taxon>
        <taxon>Enterobacterales</taxon>
        <taxon>Yersiniaceae</taxon>
        <taxon>Yersinia</taxon>
    </lineage>
</organism>
<dbReference type="SUPFAM" id="SSF53807">
    <property type="entry name" value="Helical backbone' metal receptor"/>
    <property type="match status" value="1"/>
</dbReference>
<name>A0A3G5L4P3_YERPE</name>
<accession>A0A3G5L4P3</accession>
<dbReference type="InterPro" id="IPR002491">
    <property type="entry name" value="ABC_transptr_periplasmic_BD"/>
</dbReference>
<dbReference type="CDD" id="cd01139">
    <property type="entry name" value="TroA_f"/>
    <property type="match status" value="1"/>
</dbReference>
<protein>
    <submittedName>
        <fullName evidence="3">Periplasmic binding protein</fullName>
    </submittedName>
</protein>
<reference evidence="3" key="4">
    <citation type="submission" date="2016-05" db="EMBL/GenBank/DDBJ databases">
        <title>Reannotation of Yersinia pestis strain 91001 based on omics data.</title>
        <authorList>
            <person name="Yiqing M."/>
        </authorList>
    </citation>
    <scope>NUCLEOTIDE SEQUENCE</scope>
    <source>
        <strain evidence="3">91001</strain>
    </source>
</reference>
<sequence length="378" mass="42811">MIHYNITIKSTRISFMLLRIFWSLCLWWGISSSALAEIHLKDVDGREVTLAAPAQRVYIGFYYEDFLAINGPDSYQHVVAFSKSDWSLRTSQWPRYQAALRRLSQLVDVGSLYNQSFDFERLLATRPDLLILAKWQLEGFANYLPVLQQLSIPYVVVDFNQGEDAKLTSIRVMGQALGHGERAERLAIAYQQGIADIRRRITQANLPSPKTYIELGDKGPGEYSSSYGSSIWGPLLQQAGANNIATGVVTTPSPLRAEYVLSQKPEVIFLAGGDWPKMPNAVSMGFGAKPETLQQSMTQYAQRPGWSQFPAIKQTRFYALYHGGVRTLYDYIFVQFVAKALFPSAFEDVNPQHNLETFYEEYLPIKADGVFMQQWQGE</sequence>
<reference evidence="2 5" key="1">
    <citation type="journal article" date="2002" name="J. Bacteriol.">
        <title>Genome sequence of Yersinia pestis KIM.</title>
        <authorList>
            <person name="Deng W."/>
            <person name="Burland V."/>
            <person name="Plunkett G.III."/>
            <person name="Boutin A."/>
            <person name="Mayhew G.F."/>
            <person name="Liss P."/>
            <person name="Perna N.T."/>
            <person name="Rose D.J."/>
            <person name="Mau B."/>
            <person name="Zhou S."/>
            <person name="Schwartz D.C."/>
            <person name="Fetherston J.D."/>
            <person name="Lindler L.E."/>
            <person name="Brubaker R.R."/>
            <person name="Plana G.V."/>
            <person name="Straley S.C."/>
            <person name="McDonough K.A."/>
            <person name="Nilles M.L."/>
            <person name="Matson J.S."/>
            <person name="Blattner F.R."/>
            <person name="Perry R.D."/>
        </authorList>
    </citation>
    <scope>NUCLEOTIDE SEQUENCE [LARGE SCALE GENOMIC DNA]</scope>
    <source>
        <strain evidence="2">KIM</strain>
        <strain evidence="5">KIM10+ / Biovar Mediaevalis</strain>
    </source>
</reference>
<evidence type="ECO:0000313" key="4">
    <source>
        <dbReference type="Proteomes" id="UP000001019"/>
    </source>
</evidence>
<dbReference type="OMA" id="GKSMWGA"/>
<dbReference type="Proteomes" id="UP000001019">
    <property type="component" value="Chromosome"/>
</dbReference>
<evidence type="ECO:0000313" key="5">
    <source>
        <dbReference type="Proteomes" id="UP000002490"/>
    </source>
</evidence>
<dbReference type="Gene3D" id="3.40.50.1980">
    <property type="entry name" value="Nitrogenase molybdenum iron protein domain"/>
    <property type="match status" value="2"/>
</dbReference>
<dbReference type="EMBL" id="AE017042">
    <property type="protein sequence ID" value="AAS61496.1"/>
    <property type="molecule type" value="Genomic_DNA"/>
</dbReference>
<evidence type="ECO:0000259" key="1">
    <source>
        <dbReference type="PROSITE" id="PS50983"/>
    </source>
</evidence>
<dbReference type="PANTHER" id="PTHR30535">
    <property type="entry name" value="VITAMIN B12-BINDING PROTEIN"/>
    <property type="match status" value="1"/>
</dbReference>
<dbReference type="OrthoDB" id="9775594at2"/>
<dbReference type="AlphaFoldDB" id="A0A3G5L4P3"/>
<dbReference type="KEGG" id="ypm:YP_1253"/>
<evidence type="ECO:0000313" key="3">
    <source>
        <dbReference type="EMBL" id="AAS61496.1"/>
    </source>
</evidence>
<reference evidence="3" key="2">
    <citation type="submission" date="2003-04" db="EMBL/GenBank/DDBJ databases">
        <authorList>
            <person name="Song Y."/>
            <person name="Tong Z."/>
            <person name="Wang L."/>
            <person name="Han Y."/>
            <person name="Zhang J."/>
            <person name="Pei D."/>
            <person name="Wang J."/>
            <person name="Zhou D."/>
            <person name="Han Y."/>
            <person name="Pang X."/>
            <person name="Zhai J."/>
            <person name="Chen F."/>
            <person name="Qin H."/>
            <person name="Wang J."/>
            <person name="Li S."/>
            <person name="Guo Z."/>
            <person name="Ye C."/>
            <person name="Du Z."/>
            <person name="Lin W."/>
            <person name="Wang J."/>
            <person name="Yu J."/>
            <person name="Yang H."/>
            <person name="Wang J."/>
            <person name="Huang P."/>
            <person name="Yang R."/>
        </authorList>
    </citation>
    <scope>NUCLEOTIDE SEQUENCE</scope>
    <source>
        <strain evidence="3">91001</strain>
    </source>
</reference>
<dbReference type="Pfam" id="PF01497">
    <property type="entry name" value="Peripla_BP_2"/>
    <property type="match status" value="1"/>
</dbReference>
<dbReference type="Proteomes" id="UP000002490">
    <property type="component" value="Chromosome"/>
</dbReference>
<dbReference type="EMBL" id="AE009952">
    <property type="protein sequence ID" value="AAM86392.1"/>
    <property type="molecule type" value="Genomic_DNA"/>
</dbReference>
<reference evidence="4" key="3">
    <citation type="journal article" date="2004" name="DNA Res.">
        <title>Complete genome sequence of Yersinia pestis strain 91001, an isolate avirulent to humans.</title>
        <authorList>
            <person name="Song Y."/>
            <person name="Tong Z."/>
            <person name="Wang J."/>
            <person name="Wang L."/>
            <person name="Guo Z."/>
            <person name="Han Y."/>
            <person name="Zhang J."/>
            <person name="Pei D."/>
            <person name="Zhou D."/>
            <person name="Qin H."/>
            <person name="Pang X."/>
            <person name="Han Y."/>
            <person name="Zhai J."/>
            <person name="Li M."/>
            <person name="Cui B."/>
            <person name="Qi Z."/>
            <person name="Jin L."/>
            <person name="Dai R."/>
            <person name="Chen F."/>
            <person name="Li S."/>
            <person name="Ye C."/>
            <person name="Du Z."/>
            <person name="Lin W."/>
            <person name="Wang J."/>
            <person name="Yu J."/>
            <person name="Yang H."/>
            <person name="Wang J."/>
            <person name="Huang P."/>
            <person name="Yang R."/>
        </authorList>
    </citation>
    <scope>NUCLEOTIDE SEQUENCE [LARGE SCALE GENOMIC DNA]</scope>
    <source>
        <strain evidence="4">91001 / Biovar Mediaevalis</strain>
    </source>
</reference>
<dbReference type="PANTHER" id="PTHR30535:SF34">
    <property type="entry name" value="MOLYBDATE-BINDING PROTEIN MOLA"/>
    <property type="match status" value="1"/>
</dbReference>
<evidence type="ECO:0000313" key="2">
    <source>
        <dbReference type="EMBL" id="AAM86392.1"/>
    </source>
</evidence>
<proteinExistence type="predicted"/>
<dbReference type="PIR" id="AI0163">
    <property type="entry name" value="AI0163"/>
</dbReference>
<gene>
    <name evidence="3" type="primary">fecB2</name>
    <name evidence="2" type="ordered locus">y2842</name>
    <name evidence="3" type="ordered locus">YP_1253</name>
</gene>
<dbReference type="PROSITE" id="PS50983">
    <property type="entry name" value="FE_B12_PBP"/>
    <property type="match status" value="1"/>
</dbReference>
<dbReference type="InterPro" id="IPR050902">
    <property type="entry name" value="ABC_Transporter_SBP"/>
</dbReference>
<dbReference type="KEGG" id="ypk:y2842"/>